<accession>A0A7W3M6W3</accession>
<dbReference type="CDD" id="cd05233">
    <property type="entry name" value="SDR_c"/>
    <property type="match status" value="1"/>
</dbReference>
<dbReference type="PANTHER" id="PTHR44169">
    <property type="entry name" value="NADPH-DEPENDENT 1-ACYLDIHYDROXYACETONE PHOSPHATE REDUCTASE"/>
    <property type="match status" value="1"/>
</dbReference>
<dbReference type="SUPFAM" id="SSF51735">
    <property type="entry name" value="NAD(P)-binding Rossmann-fold domains"/>
    <property type="match status" value="1"/>
</dbReference>
<protein>
    <submittedName>
        <fullName evidence="3">Short-chain dehydrogenase</fullName>
    </submittedName>
</protein>
<gene>
    <name evidence="3" type="ORF">CD934_00735</name>
</gene>
<dbReference type="EMBL" id="CP022310">
    <property type="protein sequence ID" value="QDI67366.1"/>
    <property type="molecule type" value="Genomic_DNA"/>
</dbReference>
<proteinExistence type="inferred from homology"/>
<organism evidence="3 4">
    <name type="scientific">Streptomyces calvus</name>
    <dbReference type="NCBI Taxonomy" id="67282"/>
    <lineage>
        <taxon>Bacteria</taxon>
        <taxon>Bacillati</taxon>
        <taxon>Actinomycetota</taxon>
        <taxon>Actinomycetes</taxon>
        <taxon>Kitasatosporales</taxon>
        <taxon>Streptomycetaceae</taxon>
        <taxon>Streptomyces</taxon>
    </lineage>
</organism>
<evidence type="ECO:0000256" key="1">
    <source>
        <dbReference type="ARBA" id="ARBA00006484"/>
    </source>
</evidence>
<keyword evidence="2" id="KW-0560">Oxidoreductase</keyword>
<name>A0A514JJ62_9ACTN</name>
<evidence type="ECO:0000256" key="2">
    <source>
        <dbReference type="ARBA" id="ARBA00023002"/>
    </source>
</evidence>
<dbReference type="GO" id="GO:0016491">
    <property type="term" value="F:oxidoreductase activity"/>
    <property type="evidence" value="ECO:0007669"/>
    <property type="project" value="UniProtKB-KW"/>
</dbReference>
<dbReference type="InterPro" id="IPR002347">
    <property type="entry name" value="SDR_fam"/>
</dbReference>
<evidence type="ECO:0000313" key="4">
    <source>
        <dbReference type="Proteomes" id="UP000316215"/>
    </source>
</evidence>
<dbReference type="Pfam" id="PF00106">
    <property type="entry name" value="adh_short"/>
    <property type="match status" value="1"/>
</dbReference>
<comment type="similarity">
    <text evidence="1">Belongs to the short-chain dehydrogenases/reductases (SDR) family.</text>
</comment>
<evidence type="ECO:0000313" key="3">
    <source>
        <dbReference type="EMBL" id="QDI67366.1"/>
    </source>
</evidence>
<keyword evidence="4" id="KW-1185">Reference proteome</keyword>
<accession>A0A514JJ62</accession>
<dbReference type="InterPro" id="IPR036291">
    <property type="entry name" value="NAD(P)-bd_dom_sf"/>
</dbReference>
<dbReference type="KEGG" id="sast:CD934_00735"/>
<dbReference type="RefSeq" id="WP_142230900.1">
    <property type="nucleotide sequence ID" value="NZ_CP022310.1"/>
</dbReference>
<reference evidence="3 4" key="1">
    <citation type="submission" date="2017-07" db="EMBL/GenBank/DDBJ databases">
        <title>The Complete Genome of Streptomyces asterosporus-ZSY.</title>
        <authorList>
            <person name="Zhang S."/>
        </authorList>
    </citation>
    <scope>NUCLEOTIDE SEQUENCE [LARGE SCALE GENOMIC DNA]</scope>
    <source>
        <strain evidence="3 4">DSM 41452</strain>
    </source>
</reference>
<dbReference type="PANTHER" id="PTHR44169:SF6">
    <property type="entry name" value="NADPH-DEPENDENT 1-ACYLDIHYDROXYACETONE PHOSPHATE REDUCTASE"/>
    <property type="match status" value="1"/>
</dbReference>
<dbReference type="Gene3D" id="3.40.50.720">
    <property type="entry name" value="NAD(P)-binding Rossmann-like Domain"/>
    <property type="match status" value="1"/>
</dbReference>
<dbReference type="PRINTS" id="PR00081">
    <property type="entry name" value="GDHRDH"/>
</dbReference>
<sequence length="234" mass="24935">MSSADAPVAVVTGCNRGIGRSIAKELRARGHRVFGLNRTLLKEDWLTEVPCDLSVPEEVPRAVDRVLEETGGRVDLCVSNAVDRVLEPIATMPAGGWERMLAVNLTAGLHLTQALLPAIRASRGLFVFLGSHAGTRYFEGGAAYSATKAALAAFTETLLIEERPNGVRACLVEPGAIANLDGDHAPYKMTVDSVARCVASIVDLPPDMTVGRIEIRPAAPLQAPVTGIDRLLYV</sequence>
<dbReference type="AlphaFoldDB" id="A0A514JJ62"/>
<dbReference type="Proteomes" id="UP000316215">
    <property type="component" value="Chromosome"/>
</dbReference>